<evidence type="ECO:0000313" key="2">
    <source>
        <dbReference type="Proteomes" id="UP000288405"/>
    </source>
</evidence>
<dbReference type="SUPFAM" id="SSF48371">
    <property type="entry name" value="ARM repeat"/>
    <property type="match status" value="1"/>
</dbReference>
<gene>
    <name evidence="1" type="ORF">CWE11_11010</name>
</gene>
<organism evidence="1 2">
    <name type="scientific">Aliidiomarina sanyensis</name>
    <dbReference type="NCBI Taxonomy" id="1249555"/>
    <lineage>
        <taxon>Bacteria</taxon>
        <taxon>Pseudomonadati</taxon>
        <taxon>Pseudomonadota</taxon>
        <taxon>Gammaproteobacteria</taxon>
        <taxon>Alteromonadales</taxon>
        <taxon>Idiomarinaceae</taxon>
        <taxon>Aliidiomarina</taxon>
    </lineage>
</organism>
<protein>
    <submittedName>
        <fullName evidence="1">Uncharacterized protein</fullName>
    </submittedName>
</protein>
<reference evidence="1 2" key="1">
    <citation type="journal article" date="2011" name="Front. Microbiol.">
        <title>Genomic signatures of strain selection and enhancement in Bacillus atrophaeus var. globigii, a historical biowarfare simulant.</title>
        <authorList>
            <person name="Gibbons H.S."/>
            <person name="Broomall S.M."/>
            <person name="McNew L.A."/>
            <person name="Daligault H."/>
            <person name="Chapman C."/>
            <person name="Bruce D."/>
            <person name="Karavis M."/>
            <person name="Krepps M."/>
            <person name="McGregor P.A."/>
            <person name="Hong C."/>
            <person name="Park K.H."/>
            <person name="Akmal A."/>
            <person name="Feldman A."/>
            <person name="Lin J.S."/>
            <person name="Chang W.E."/>
            <person name="Higgs B.W."/>
            <person name="Demirev P."/>
            <person name="Lindquist J."/>
            <person name="Liem A."/>
            <person name="Fochler E."/>
            <person name="Read T.D."/>
            <person name="Tapia R."/>
            <person name="Johnson S."/>
            <person name="Bishop-Lilly K.A."/>
            <person name="Detter C."/>
            <person name="Han C."/>
            <person name="Sozhamannan S."/>
            <person name="Rosenzweig C.N."/>
            <person name="Skowronski E.W."/>
        </authorList>
    </citation>
    <scope>NUCLEOTIDE SEQUENCE [LARGE SCALE GENOMIC DNA]</scope>
    <source>
        <strain evidence="1 2">GYP-17</strain>
    </source>
</reference>
<name>A0A432WAW1_9GAMM</name>
<sequence length="548" mass="62758">MLLLGCSGDPEIILPDGQTLSELTAELEANEGGKSYAETLMDPTRHPLALARLISEQEREDSSVVFNFYLLAMEQLARHGAPENVTLDYIVQLQWHVSNTPLPEFSDTLRYEREVANAYLALGRDADALAVAHEIYRTARLRPESYWTQSHQESAAEIASKAGDLSLLEDLVEREFATVQRVYRRAVLAKALLDRGEELRARRLADDIAFSLSEIQRDTSQTEDRQEQALISETDHILLAMFQELGQRQRAVEALQAMYIRDFSQVTEENRWQFYAWFKFIEKFAELGEFDRAHEILDIVIENTVDLLQDEPEFGYYFAMHHLSSLLDLLEKHGEQEQEARLIQSVSTAIASDQDEYRIWGLIVLSEALARAGRQDDLERVLQEISSSLMNLVDPEERAFVLASTYRLFVQYQRHDDAQRALRLVLDDFSRQDPMTASSILEIIGESLLQEGHTETFKRLASETVQHAPFSIHSLTHTLAKYQHYVDALEIAANVEEPPWLVYLLMSLSDIYLEKRRVPGAEERALLKQLKERMVTLPSDLGPESTEE</sequence>
<evidence type="ECO:0000313" key="1">
    <source>
        <dbReference type="EMBL" id="RUO27959.1"/>
    </source>
</evidence>
<dbReference type="InterPro" id="IPR016024">
    <property type="entry name" value="ARM-type_fold"/>
</dbReference>
<dbReference type="Proteomes" id="UP000288405">
    <property type="component" value="Unassembled WGS sequence"/>
</dbReference>
<dbReference type="AlphaFoldDB" id="A0A432WAW1"/>
<keyword evidence="2" id="KW-1185">Reference proteome</keyword>
<comment type="caution">
    <text evidence="1">The sequence shown here is derived from an EMBL/GenBank/DDBJ whole genome shotgun (WGS) entry which is preliminary data.</text>
</comment>
<proteinExistence type="predicted"/>
<accession>A0A432WAW1</accession>
<dbReference type="EMBL" id="PIPM01000017">
    <property type="protein sequence ID" value="RUO27959.1"/>
    <property type="molecule type" value="Genomic_DNA"/>
</dbReference>